<evidence type="ECO:0000313" key="2">
    <source>
        <dbReference type="Proteomes" id="UP001295794"/>
    </source>
</evidence>
<sequence>MHRQDPIKEQRVCRLISLNFDQYDSHLPKASTHPRALHPNQLAFHPTHILPTNGSLH</sequence>
<organism evidence="1 2">
    <name type="scientific">Mycena citricolor</name>
    <dbReference type="NCBI Taxonomy" id="2018698"/>
    <lineage>
        <taxon>Eukaryota</taxon>
        <taxon>Fungi</taxon>
        <taxon>Dikarya</taxon>
        <taxon>Basidiomycota</taxon>
        <taxon>Agaricomycotina</taxon>
        <taxon>Agaricomycetes</taxon>
        <taxon>Agaricomycetidae</taxon>
        <taxon>Agaricales</taxon>
        <taxon>Marasmiineae</taxon>
        <taxon>Mycenaceae</taxon>
        <taxon>Mycena</taxon>
    </lineage>
</organism>
<reference evidence="1" key="1">
    <citation type="submission" date="2023-11" db="EMBL/GenBank/DDBJ databases">
        <authorList>
            <person name="De Vega J J."/>
            <person name="De Vega J J."/>
        </authorList>
    </citation>
    <scope>NUCLEOTIDE SEQUENCE</scope>
</reference>
<evidence type="ECO:0000313" key="1">
    <source>
        <dbReference type="EMBL" id="CAK5271743.1"/>
    </source>
</evidence>
<dbReference type="AlphaFoldDB" id="A0AAD2HBH3"/>
<keyword evidence="2" id="KW-1185">Reference proteome</keyword>
<dbReference type="EMBL" id="CAVNYO010000174">
    <property type="protein sequence ID" value="CAK5271743.1"/>
    <property type="molecule type" value="Genomic_DNA"/>
</dbReference>
<gene>
    <name evidence="1" type="ORF">MYCIT1_LOCUS17019</name>
</gene>
<accession>A0AAD2HBH3</accession>
<name>A0AAD2HBH3_9AGAR</name>
<protein>
    <submittedName>
        <fullName evidence="1">Uncharacterized protein</fullName>
    </submittedName>
</protein>
<dbReference type="Proteomes" id="UP001295794">
    <property type="component" value="Unassembled WGS sequence"/>
</dbReference>
<proteinExistence type="predicted"/>
<comment type="caution">
    <text evidence="1">The sequence shown here is derived from an EMBL/GenBank/DDBJ whole genome shotgun (WGS) entry which is preliminary data.</text>
</comment>